<gene>
    <name evidence="1" type="ORF">METEAL_03110</name>
</gene>
<organism evidence="1 2">
    <name type="scientific">Mesoterricola silvestris</name>
    <dbReference type="NCBI Taxonomy" id="2927979"/>
    <lineage>
        <taxon>Bacteria</taxon>
        <taxon>Pseudomonadati</taxon>
        <taxon>Acidobacteriota</taxon>
        <taxon>Holophagae</taxon>
        <taxon>Holophagales</taxon>
        <taxon>Holophagaceae</taxon>
        <taxon>Mesoterricola</taxon>
    </lineage>
</organism>
<protein>
    <recommendedName>
        <fullName evidence="3">Insulinase family protein</fullName>
    </recommendedName>
</protein>
<dbReference type="GO" id="GO:0046872">
    <property type="term" value="F:metal ion binding"/>
    <property type="evidence" value="ECO:0007669"/>
    <property type="project" value="InterPro"/>
</dbReference>
<dbReference type="Gene3D" id="3.30.830.10">
    <property type="entry name" value="Metalloenzyme, LuxS/M16 peptidase-like"/>
    <property type="match status" value="2"/>
</dbReference>
<dbReference type="KEGG" id="msil:METEAL_03110"/>
<dbReference type="EMBL" id="AP027080">
    <property type="protein sequence ID" value="BDU71137.1"/>
    <property type="molecule type" value="Genomic_DNA"/>
</dbReference>
<dbReference type="InterPro" id="IPR011249">
    <property type="entry name" value="Metalloenz_LuxS/M16"/>
</dbReference>
<dbReference type="AlphaFoldDB" id="A0AA48K8A7"/>
<proteinExistence type="predicted"/>
<evidence type="ECO:0000313" key="1">
    <source>
        <dbReference type="EMBL" id="BDU71137.1"/>
    </source>
</evidence>
<name>A0AA48K8A7_9BACT</name>
<accession>A0AA48K8A7</accession>
<evidence type="ECO:0000313" key="2">
    <source>
        <dbReference type="Proteomes" id="UP001238179"/>
    </source>
</evidence>
<keyword evidence="2" id="KW-1185">Reference proteome</keyword>
<dbReference type="RefSeq" id="WP_316414023.1">
    <property type="nucleotide sequence ID" value="NZ_AP027080.1"/>
</dbReference>
<dbReference type="Proteomes" id="UP001238179">
    <property type="component" value="Chromosome"/>
</dbReference>
<dbReference type="SUPFAM" id="SSF63411">
    <property type="entry name" value="LuxS/MPP-like metallohydrolase"/>
    <property type="match status" value="2"/>
</dbReference>
<reference evidence="2" key="1">
    <citation type="journal article" date="2023" name="Int. J. Syst. Evol. Microbiol.">
        <title>Mesoterricola silvestris gen. nov., sp. nov., Mesoterricola sediminis sp. nov., Geothrix oryzae sp. nov., Geothrix edaphica sp. nov., Geothrix rubra sp. nov., and Geothrix limicola sp. nov., six novel members of Acidobacteriota isolated from soils.</title>
        <authorList>
            <person name="Itoh H."/>
            <person name="Sugisawa Y."/>
            <person name="Mise K."/>
            <person name="Xu Z."/>
            <person name="Kuniyasu M."/>
            <person name="Ushijima N."/>
            <person name="Kawano K."/>
            <person name="Kobayashi E."/>
            <person name="Shiratori Y."/>
            <person name="Masuda Y."/>
            <person name="Senoo K."/>
        </authorList>
    </citation>
    <scope>NUCLEOTIDE SEQUENCE [LARGE SCALE GENOMIC DNA]</scope>
    <source>
        <strain evidence="2">W79</strain>
    </source>
</reference>
<sequence length="412" mass="43674">MRAALFLTCAALAAAPGPQTFSLPSGLKCVLLENHDQPLLRVELATRWQGEPKPGMAVFLGQLMGSGGVGAFTRAEFNRALDDQGITFGFQARPGLFRWTLATDSRSQEPAMELLADAVFRPVFDPQAVAALRQADGQRLTAGTAADRGRARFLGALGDPPGEAPAPRGALEGLEFADLQGFRQRVLRPEHSMLVLHGDLSLSQAKELVFLHFGLWGPASAPPAGAAVPPPAEPRLLEVLEGGEAELWAGRTSDGCDPAVRELLADLLEQLPRVLSPGLVREFSLGPGQPLLVKVKAGAAGKDGLVAAFLETLGTLRTRGFTGRDLERARTRWNARIGALPLHPQDLVRRLEEGVLDPAFRRRVEAVSLADVNAALAALLAPADLRFLLLGGDAALVQKAEDAGLGPAVAIN</sequence>
<evidence type="ECO:0008006" key="3">
    <source>
        <dbReference type="Google" id="ProtNLM"/>
    </source>
</evidence>